<dbReference type="AlphaFoldDB" id="A0AAV5DJN3"/>
<feature type="domain" description="F-box" evidence="1">
    <location>
        <begin position="10"/>
        <end position="49"/>
    </location>
</feature>
<evidence type="ECO:0000313" key="4">
    <source>
        <dbReference type="Proteomes" id="UP001054889"/>
    </source>
</evidence>
<evidence type="ECO:0000313" key="3">
    <source>
        <dbReference type="EMBL" id="GJN10421.1"/>
    </source>
</evidence>
<dbReference type="Pfam" id="PF00646">
    <property type="entry name" value="F-box"/>
    <property type="match status" value="1"/>
</dbReference>
<comment type="caution">
    <text evidence="3">The sequence shown here is derived from an EMBL/GenBank/DDBJ whole genome shotgun (WGS) entry which is preliminary data.</text>
</comment>
<keyword evidence="4" id="KW-1185">Reference proteome</keyword>
<reference evidence="3" key="1">
    <citation type="journal article" date="2018" name="DNA Res.">
        <title>Multiple hybrid de novo genome assembly of finger millet, an orphan allotetraploid crop.</title>
        <authorList>
            <person name="Hatakeyama M."/>
            <person name="Aluri S."/>
            <person name="Balachadran M.T."/>
            <person name="Sivarajan S.R."/>
            <person name="Patrignani A."/>
            <person name="Gruter S."/>
            <person name="Poveda L."/>
            <person name="Shimizu-Inatsugi R."/>
            <person name="Baeten J."/>
            <person name="Francoijs K.J."/>
            <person name="Nataraja K.N."/>
            <person name="Reddy Y.A.N."/>
            <person name="Phadnis S."/>
            <person name="Ravikumar R.L."/>
            <person name="Schlapbach R."/>
            <person name="Sreeman S.M."/>
            <person name="Shimizu K.K."/>
        </authorList>
    </citation>
    <scope>NUCLEOTIDE SEQUENCE</scope>
</reference>
<feature type="domain" description="F-box protein AT5G49610-like beta-propeller" evidence="2">
    <location>
        <begin position="120"/>
        <end position="283"/>
    </location>
</feature>
<dbReference type="InterPro" id="IPR056594">
    <property type="entry name" value="AT5G49610-like_b-prop"/>
</dbReference>
<dbReference type="InterPro" id="IPR036047">
    <property type="entry name" value="F-box-like_dom_sf"/>
</dbReference>
<name>A0AAV5DJN3_ELECO</name>
<dbReference type="Proteomes" id="UP001054889">
    <property type="component" value="Unassembled WGS sequence"/>
</dbReference>
<evidence type="ECO:0000259" key="1">
    <source>
        <dbReference type="Pfam" id="PF00646"/>
    </source>
</evidence>
<reference evidence="3" key="2">
    <citation type="submission" date="2021-12" db="EMBL/GenBank/DDBJ databases">
        <title>Resequencing data analysis of finger millet.</title>
        <authorList>
            <person name="Hatakeyama M."/>
            <person name="Aluri S."/>
            <person name="Balachadran M.T."/>
            <person name="Sivarajan S.R."/>
            <person name="Poveda L."/>
            <person name="Shimizu-Inatsugi R."/>
            <person name="Schlapbach R."/>
            <person name="Sreeman S.M."/>
            <person name="Shimizu K.K."/>
        </authorList>
    </citation>
    <scope>NUCLEOTIDE SEQUENCE</scope>
</reference>
<dbReference type="Pfam" id="PF23635">
    <property type="entry name" value="Beta-prop_AT5G49610-like"/>
    <property type="match status" value="1"/>
</dbReference>
<dbReference type="PANTHER" id="PTHR32133">
    <property type="entry name" value="OS07G0120400 PROTEIN"/>
    <property type="match status" value="1"/>
</dbReference>
<dbReference type="SUPFAM" id="SSF81383">
    <property type="entry name" value="F-box domain"/>
    <property type="match status" value="1"/>
</dbReference>
<dbReference type="EMBL" id="BQKI01000017">
    <property type="protein sequence ID" value="GJN10421.1"/>
    <property type="molecule type" value="Genomic_DNA"/>
</dbReference>
<organism evidence="3 4">
    <name type="scientific">Eleusine coracana subsp. coracana</name>
    <dbReference type="NCBI Taxonomy" id="191504"/>
    <lineage>
        <taxon>Eukaryota</taxon>
        <taxon>Viridiplantae</taxon>
        <taxon>Streptophyta</taxon>
        <taxon>Embryophyta</taxon>
        <taxon>Tracheophyta</taxon>
        <taxon>Spermatophyta</taxon>
        <taxon>Magnoliopsida</taxon>
        <taxon>Liliopsida</taxon>
        <taxon>Poales</taxon>
        <taxon>Poaceae</taxon>
        <taxon>PACMAD clade</taxon>
        <taxon>Chloridoideae</taxon>
        <taxon>Cynodonteae</taxon>
        <taxon>Eleusininae</taxon>
        <taxon>Eleusine</taxon>
    </lineage>
</organism>
<dbReference type="InterPro" id="IPR001810">
    <property type="entry name" value="F-box_dom"/>
</dbReference>
<gene>
    <name evidence="3" type="primary">ga28512</name>
    <name evidence="3" type="ORF">PR202_ga28512</name>
</gene>
<protein>
    <recommendedName>
        <fullName evidence="5">F-box domain-containing protein</fullName>
    </recommendedName>
</protein>
<accession>A0AAV5DJN3</accession>
<sequence>MAPSLPVLLDELVEEIFLHLPPDEPAYLIHAALVCKPWLHILSNPGFRRRYIEFHQSPPVLGYIHNIYQSTGPIPRYPCDYANAAVLCAVDGCDHLDCHGGPFRVVFVGTEVGGGGVVNLAWVTVYSSEIGVWSSRTFVNIDTYYIKGKPSLLIGDDLYFTLEYCLNILKYDLNAHALSVIDSPCVVGTIVNIAEDGGLGFICVLDESIYTWSLSRASGESVAGWEKAQKLVMELGTMLPSHPSRLSEVVGLVEGTDTVFINSMVGVFTLSLKSRQVKKVGHGQQGYNAVLPYRSFYIPDRYEVIT</sequence>
<evidence type="ECO:0000259" key="2">
    <source>
        <dbReference type="Pfam" id="PF23635"/>
    </source>
</evidence>
<evidence type="ECO:0008006" key="5">
    <source>
        <dbReference type="Google" id="ProtNLM"/>
    </source>
</evidence>
<dbReference type="PANTHER" id="PTHR32133:SF327">
    <property type="entry name" value="F-BOX DOMAIN-CONTAINING PROTEIN"/>
    <property type="match status" value="1"/>
</dbReference>
<proteinExistence type="predicted"/>